<sequence length="50" mass="6155">MPYPKFRRYINYYTAKTLEEFFAMYRGQDSVDELNAQLERISKQDKELEK</sequence>
<accession>A0A150J2W9</accession>
<evidence type="ECO:0000313" key="1">
    <source>
        <dbReference type="EMBL" id="KYC51583.1"/>
    </source>
</evidence>
<dbReference type="AlphaFoldDB" id="A0A150J2W9"/>
<gene>
    <name evidence="1" type="ORF">AMQ22_01274</name>
</gene>
<dbReference type="EMBL" id="LNGC01000055">
    <property type="protein sequence ID" value="KYC51583.1"/>
    <property type="molecule type" value="Genomic_DNA"/>
</dbReference>
<comment type="caution">
    <text evidence="1">The sequence shown here is derived from an EMBL/GenBank/DDBJ whole genome shotgun (WGS) entry which is preliminary data.</text>
</comment>
<evidence type="ECO:0000313" key="2">
    <source>
        <dbReference type="Proteomes" id="UP000075398"/>
    </source>
</evidence>
<dbReference type="Proteomes" id="UP000075398">
    <property type="component" value="Unassembled WGS sequence"/>
</dbReference>
<name>A0A150J2W9_9EURY</name>
<proteinExistence type="predicted"/>
<protein>
    <submittedName>
        <fullName evidence="1">Uncharacterized protein</fullName>
    </submittedName>
</protein>
<reference evidence="1 2" key="1">
    <citation type="journal article" date="2016" name="ISME J.">
        <title>Chasing the elusive Euryarchaeota class WSA2: genomes reveal a uniquely fastidious methyl-reducing methanogen.</title>
        <authorList>
            <person name="Nobu M.K."/>
            <person name="Narihiro T."/>
            <person name="Kuroda K."/>
            <person name="Mei R."/>
            <person name="Liu W.T."/>
        </authorList>
    </citation>
    <scope>NUCLEOTIDE SEQUENCE [LARGE SCALE GENOMIC DNA]</scope>
    <source>
        <strain evidence="1">U1lsi0528_Bin055</strain>
    </source>
</reference>
<organism evidence="1 2">
    <name type="scientific">Candidatus Methanofastidiosum methylothiophilum</name>
    <dbReference type="NCBI Taxonomy" id="1705564"/>
    <lineage>
        <taxon>Archaea</taxon>
        <taxon>Methanobacteriati</taxon>
        <taxon>Methanobacteriota</taxon>
        <taxon>Stenosarchaea group</taxon>
        <taxon>Candidatus Methanofastidiosia</taxon>
        <taxon>Candidatus Methanofastidiosales</taxon>
        <taxon>Candidatus Methanofastidiosaceae</taxon>
        <taxon>Candidatus Methanofastidiosum</taxon>
    </lineage>
</organism>